<dbReference type="Proteomes" id="UP001224775">
    <property type="component" value="Unassembled WGS sequence"/>
</dbReference>
<evidence type="ECO:0000313" key="2">
    <source>
        <dbReference type="Proteomes" id="UP001224775"/>
    </source>
</evidence>
<sequence length="653" mass="74353">MRIIQKADFADIDLHSATRTNKFEPLNRNDPMSPRAISFVDMLSRAWRTKMDEIVFEHDAILQAGSSRTKFEVKLTRLEENAVVIVVRDVSERYRRFEAEKRFVFETTARQKDAEANRFTRHEVKNGLLAAIEICGNVREQVSADFNLFQKGFKHDMLISEESVASRVENVTELDRTLHEVLDIVLAETMARDVIHEMYVPRMERIDVNHILSQLRGFQAKNDQFTVVCRPSPLPIFLSDQGLFKCIHGNAIRNAIKYGKNGGNVTVEATYDSERGHFKMDVVNLPGPGHEKLMALGSRASELVFSHGTRLHKDSGLEKNSHSAGDGAWIIRKCAKILGGNVDIQFEETRTVFSFQAPVKVYDAPSRDVGTFHLPPGVWGIAIDDSKIQRKLLRRFFIHAGIQENRQVVLGHNRDEISGFVEFIIDFVKRHPDDLIFLIADENLEMEGSAISDHETISGSECIKRIRSELDLSQERRMLALVRSANDSPDDLALYNSRAHGYMPKVPLRGISVREMVSPLWTKRFPKRASEVSNESDEEMSRIASIENLRDLTLISPAELLADLKEIDNLCVKNDSSEMKDKWPVIWDKLHQLKGDIQSVNVDDEFSDTIILIEALRGDSAPADFMSKWLRIRSHVFSHFCSRNSDENVNTIL</sequence>
<dbReference type="AlphaFoldDB" id="A0AAD8YJE4"/>
<evidence type="ECO:0000313" key="1">
    <source>
        <dbReference type="EMBL" id="KAK1746629.1"/>
    </source>
</evidence>
<comment type="caution">
    <text evidence="1">The sequence shown here is derived from an EMBL/GenBank/DDBJ whole genome shotgun (WGS) entry which is preliminary data.</text>
</comment>
<name>A0AAD8YJE4_9STRA</name>
<reference evidence="1" key="1">
    <citation type="submission" date="2023-06" db="EMBL/GenBank/DDBJ databases">
        <title>Survivors Of The Sea: Transcriptome response of Skeletonema marinoi to long-term dormancy.</title>
        <authorList>
            <person name="Pinder M.I.M."/>
            <person name="Kourtchenko O."/>
            <person name="Robertson E.K."/>
            <person name="Larsson T."/>
            <person name="Maumus F."/>
            <person name="Osuna-Cruz C.M."/>
            <person name="Vancaester E."/>
            <person name="Stenow R."/>
            <person name="Vandepoele K."/>
            <person name="Ploug H."/>
            <person name="Bruchert V."/>
            <person name="Godhe A."/>
            <person name="Topel M."/>
        </authorList>
    </citation>
    <scope>NUCLEOTIDE SEQUENCE</scope>
    <source>
        <strain evidence="1">R05AC</strain>
    </source>
</reference>
<accession>A0AAD8YJE4</accession>
<gene>
    <name evidence="1" type="ORF">QTG54_003236</name>
</gene>
<keyword evidence="2" id="KW-1185">Reference proteome</keyword>
<dbReference type="SUPFAM" id="SSF55874">
    <property type="entry name" value="ATPase domain of HSP90 chaperone/DNA topoisomerase II/histidine kinase"/>
    <property type="match status" value="1"/>
</dbReference>
<dbReference type="InterPro" id="IPR036890">
    <property type="entry name" value="HATPase_C_sf"/>
</dbReference>
<proteinExistence type="predicted"/>
<organism evidence="1 2">
    <name type="scientific">Skeletonema marinoi</name>
    <dbReference type="NCBI Taxonomy" id="267567"/>
    <lineage>
        <taxon>Eukaryota</taxon>
        <taxon>Sar</taxon>
        <taxon>Stramenopiles</taxon>
        <taxon>Ochrophyta</taxon>
        <taxon>Bacillariophyta</taxon>
        <taxon>Coscinodiscophyceae</taxon>
        <taxon>Thalassiosirophycidae</taxon>
        <taxon>Thalassiosirales</taxon>
        <taxon>Skeletonemataceae</taxon>
        <taxon>Skeletonema</taxon>
        <taxon>Skeletonema marinoi-dohrnii complex</taxon>
    </lineage>
</organism>
<dbReference type="Gene3D" id="3.30.565.10">
    <property type="entry name" value="Histidine kinase-like ATPase, C-terminal domain"/>
    <property type="match status" value="1"/>
</dbReference>
<protein>
    <submittedName>
        <fullName evidence="1">Uncharacterized protein</fullName>
    </submittedName>
</protein>
<dbReference type="EMBL" id="JATAAI010000004">
    <property type="protein sequence ID" value="KAK1746629.1"/>
    <property type="molecule type" value="Genomic_DNA"/>
</dbReference>